<dbReference type="PANTHER" id="PTHR44395:SF1">
    <property type="entry name" value="PROTEIN O-MANNOSYL-TRANSFERASE TMTC3"/>
    <property type="match status" value="1"/>
</dbReference>
<dbReference type="AlphaFoldDB" id="A0AAV4P5J7"/>
<organism evidence="2 3">
    <name type="scientific">Caerostris extrusa</name>
    <name type="common">Bark spider</name>
    <name type="synonym">Caerostris bankana</name>
    <dbReference type="NCBI Taxonomy" id="172846"/>
    <lineage>
        <taxon>Eukaryota</taxon>
        <taxon>Metazoa</taxon>
        <taxon>Ecdysozoa</taxon>
        <taxon>Arthropoda</taxon>
        <taxon>Chelicerata</taxon>
        <taxon>Arachnida</taxon>
        <taxon>Araneae</taxon>
        <taxon>Araneomorphae</taxon>
        <taxon>Entelegynae</taxon>
        <taxon>Araneoidea</taxon>
        <taxon>Araneidae</taxon>
        <taxon>Caerostris</taxon>
    </lineage>
</organism>
<dbReference type="GO" id="GO:0005783">
    <property type="term" value="C:endoplasmic reticulum"/>
    <property type="evidence" value="ECO:0007669"/>
    <property type="project" value="TreeGrafter"/>
</dbReference>
<dbReference type="SUPFAM" id="SSF48452">
    <property type="entry name" value="TPR-like"/>
    <property type="match status" value="1"/>
</dbReference>
<evidence type="ECO:0000313" key="3">
    <source>
        <dbReference type="Proteomes" id="UP001054945"/>
    </source>
</evidence>
<dbReference type="Proteomes" id="UP001054945">
    <property type="component" value="Unassembled WGS sequence"/>
</dbReference>
<reference evidence="2 3" key="1">
    <citation type="submission" date="2021-06" db="EMBL/GenBank/DDBJ databases">
        <title>Caerostris extrusa draft genome.</title>
        <authorList>
            <person name="Kono N."/>
            <person name="Arakawa K."/>
        </authorList>
    </citation>
    <scope>NUCLEOTIDE SEQUENCE [LARGE SCALE GENOMIC DNA]</scope>
</reference>
<dbReference type="Gene3D" id="1.25.40.10">
    <property type="entry name" value="Tetratricopeptide repeat domain"/>
    <property type="match status" value="1"/>
</dbReference>
<evidence type="ECO:0000256" key="1">
    <source>
        <dbReference type="PROSITE-ProRule" id="PRU00339"/>
    </source>
</evidence>
<gene>
    <name evidence="2" type="ORF">CEXT_41401</name>
</gene>
<dbReference type="SMART" id="SM00028">
    <property type="entry name" value="TPR"/>
    <property type="match status" value="2"/>
</dbReference>
<dbReference type="GO" id="GO:0035269">
    <property type="term" value="P:protein O-linked glycosylation via mannose"/>
    <property type="evidence" value="ECO:0007669"/>
    <property type="project" value="TreeGrafter"/>
</dbReference>
<name>A0AAV4P5J7_CAEEX</name>
<dbReference type="InterPro" id="IPR019734">
    <property type="entry name" value="TPR_rpt"/>
</dbReference>
<dbReference type="Pfam" id="PF13424">
    <property type="entry name" value="TPR_12"/>
    <property type="match status" value="1"/>
</dbReference>
<evidence type="ECO:0008006" key="4">
    <source>
        <dbReference type="Google" id="ProtNLM"/>
    </source>
</evidence>
<accession>A0AAV4P5J7</accession>
<dbReference type="InterPro" id="IPR011990">
    <property type="entry name" value="TPR-like_helical_dom_sf"/>
</dbReference>
<protein>
    <recommendedName>
        <fullName evidence="4">Tetratricopeptide repeat protein</fullName>
    </recommendedName>
</protein>
<keyword evidence="3" id="KW-1185">Reference proteome</keyword>
<dbReference type="PANTHER" id="PTHR44395">
    <property type="match status" value="1"/>
</dbReference>
<evidence type="ECO:0000313" key="2">
    <source>
        <dbReference type="EMBL" id="GIX91235.1"/>
    </source>
</evidence>
<keyword evidence="1" id="KW-0802">TPR repeat</keyword>
<feature type="repeat" description="TPR" evidence="1">
    <location>
        <begin position="24"/>
        <end position="57"/>
    </location>
</feature>
<dbReference type="PROSITE" id="PS50293">
    <property type="entry name" value="TPR_REGION"/>
    <property type="match status" value="1"/>
</dbReference>
<feature type="repeat" description="TPR" evidence="1">
    <location>
        <begin position="58"/>
        <end position="91"/>
    </location>
</feature>
<proteinExistence type="predicted"/>
<dbReference type="PROSITE" id="PS50005">
    <property type="entry name" value="TPR"/>
    <property type="match status" value="2"/>
</dbReference>
<comment type="caution">
    <text evidence="2">The sequence shown here is derived from an EMBL/GenBank/DDBJ whole genome shotgun (WGS) entry which is preliminary data.</text>
</comment>
<sequence length="186" mass="21981">MRLESRQTEYSLYSSALSINQRNGKLYNNMGRVLENVDRYDEALHHYRKAIEIEPEDVRSYLNVGRVLTNLRRYKEAEDIYRQAKTLFPESGVEEEVHVTPATCSSFSTWPPSSLRMKVVWKKRTREANSKLKQILQTIRLFIPFQLYREALTLRSDFTNAYLNRGDVLLKMNRWASIIYIVINLL</sequence>
<dbReference type="GO" id="GO:0000030">
    <property type="term" value="F:mannosyltransferase activity"/>
    <property type="evidence" value="ECO:0007669"/>
    <property type="project" value="TreeGrafter"/>
</dbReference>
<dbReference type="EMBL" id="BPLR01004005">
    <property type="protein sequence ID" value="GIX91235.1"/>
    <property type="molecule type" value="Genomic_DNA"/>
</dbReference>